<dbReference type="Proteomes" id="UP000826300">
    <property type="component" value="Chromosome"/>
</dbReference>
<dbReference type="InterPro" id="IPR034660">
    <property type="entry name" value="DinB/YfiT-like"/>
</dbReference>
<dbReference type="InterPro" id="IPR018531">
    <property type="entry name" value="DUF1993"/>
</dbReference>
<dbReference type="AlphaFoldDB" id="A0A8G0ZUR0"/>
<dbReference type="EMBL" id="CP069370">
    <property type="protein sequence ID" value="QYZ70427.1"/>
    <property type="molecule type" value="Genomic_DNA"/>
</dbReference>
<dbReference type="PANTHER" id="PTHR36922:SF1">
    <property type="entry name" value="DUF1993 DOMAIN-CONTAINING PROTEIN"/>
    <property type="match status" value="1"/>
</dbReference>
<proteinExistence type="predicted"/>
<evidence type="ECO:0000313" key="2">
    <source>
        <dbReference type="Proteomes" id="UP000826300"/>
    </source>
</evidence>
<dbReference type="SUPFAM" id="SSF109854">
    <property type="entry name" value="DinB/YfiT-like putative metalloenzymes"/>
    <property type="match status" value="1"/>
</dbReference>
<dbReference type="KEGG" id="nsm:JO391_02560"/>
<evidence type="ECO:0000313" key="1">
    <source>
        <dbReference type="EMBL" id="QYZ70427.1"/>
    </source>
</evidence>
<dbReference type="PANTHER" id="PTHR36922">
    <property type="entry name" value="BLL2446 PROTEIN"/>
    <property type="match status" value="1"/>
</dbReference>
<reference evidence="1" key="1">
    <citation type="submission" date="2021-02" db="EMBL/GenBank/DDBJ databases">
        <title>Rhodobacter shimadae sp. nov., an aerobic anoxygenic phototrophic bacterium isolated from a hot spring.</title>
        <authorList>
            <person name="Muramatsu S."/>
            <person name="Haruta S."/>
            <person name="Hirose S."/>
            <person name="Hanada S."/>
        </authorList>
    </citation>
    <scope>NUCLEOTIDE SEQUENCE</scope>
    <source>
        <strain evidence="1">N10</strain>
    </source>
</reference>
<sequence length="166" mass="18494">MSAINISVYDRFLAGLSSLLDKAEAHCAAKNIKPEAILQFRLFPDMFPFVKQVQLACDFAARGAARLAGHEPKGFPDTETSFGELKARVQAARDYIHSFPASAYEEADDRLITIKMRGNDITMKGSEFYCIYSLPQFYFHLTTAYNILRHNGIEIGKADFMAANAG</sequence>
<dbReference type="Pfam" id="PF09351">
    <property type="entry name" value="DUF1993"/>
    <property type="match status" value="1"/>
</dbReference>
<name>A0A8G0ZUR0_9RHOB</name>
<accession>A0A8G0ZUR0</accession>
<dbReference type="Gene3D" id="1.20.120.450">
    <property type="entry name" value="dinb family like domain"/>
    <property type="match status" value="1"/>
</dbReference>
<organism evidence="1 2">
    <name type="scientific">Neotabrizicola shimadae</name>
    <dbReference type="NCBI Taxonomy" id="2807096"/>
    <lineage>
        <taxon>Bacteria</taxon>
        <taxon>Pseudomonadati</taxon>
        <taxon>Pseudomonadota</taxon>
        <taxon>Alphaproteobacteria</taxon>
        <taxon>Rhodobacterales</taxon>
        <taxon>Paracoccaceae</taxon>
        <taxon>Neotabrizicola</taxon>
    </lineage>
</organism>
<protein>
    <submittedName>
        <fullName evidence="1">DUF1993 domain-containing protein</fullName>
    </submittedName>
</protein>
<gene>
    <name evidence="1" type="ORF">JO391_02560</name>
</gene>
<dbReference type="RefSeq" id="WP_220662644.1">
    <property type="nucleotide sequence ID" value="NZ_CP069370.1"/>
</dbReference>
<keyword evidence="2" id="KW-1185">Reference proteome</keyword>